<protein>
    <recommendedName>
        <fullName evidence="13">Ferredoxin--NADP reductase</fullName>
    </recommendedName>
</protein>
<dbReference type="CDD" id="cd00207">
    <property type="entry name" value="fer2"/>
    <property type="match status" value="1"/>
</dbReference>
<evidence type="ECO:0008006" key="13">
    <source>
        <dbReference type="Google" id="ProtNLM"/>
    </source>
</evidence>
<dbReference type="SUPFAM" id="SSF52343">
    <property type="entry name" value="Ferredoxin reductase-like, C-terminal NADP-linked domain"/>
    <property type="match status" value="1"/>
</dbReference>
<organism evidence="11 12">
    <name type="scientific">Nocardioides phosphati</name>
    <dbReference type="NCBI Taxonomy" id="1867775"/>
    <lineage>
        <taxon>Bacteria</taxon>
        <taxon>Bacillati</taxon>
        <taxon>Actinomycetota</taxon>
        <taxon>Actinomycetes</taxon>
        <taxon>Propionibacteriales</taxon>
        <taxon>Nocardioidaceae</taxon>
        <taxon>Nocardioides</taxon>
    </lineage>
</organism>
<evidence type="ECO:0000256" key="7">
    <source>
        <dbReference type="ARBA" id="ARBA00023004"/>
    </source>
</evidence>
<comment type="caution">
    <text evidence="11">The sequence shown here is derived from an EMBL/GenBank/DDBJ whole genome shotgun (WGS) entry which is preliminary data.</text>
</comment>
<keyword evidence="2" id="KW-0285">Flavoprotein</keyword>
<name>A0ABQ2NDZ8_9ACTN</name>
<dbReference type="InterPro" id="IPR001433">
    <property type="entry name" value="OxRdtase_FAD/NAD-bd"/>
</dbReference>
<dbReference type="PANTHER" id="PTHR47354:SF6">
    <property type="entry name" value="NADH OXIDOREDUCTASE HCR"/>
    <property type="match status" value="1"/>
</dbReference>
<evidence type="ECO:0000256" key="4">
    <source>
        <dbReference type="ARBA" id="ARBA00022723"/>
    </source>
</evidence>
<dbReference type="Gene3D" id="3.40.50.80">
    <property type="entry name" value="Nucleotide-binding domain of ferredoxin-NADP reductase (FNR) module"/>
    <property type="match status" value="1"/>
</dbReference>
<dbReference type="PRINTS" id="PR00371">
    <property type="entry name" value="FPNCR"/>
</dbReference>
<dbReference type="Pfam" id="PF00111">
    <property type="entry name" value="Fer2"/>
    <property type="match status" value="1"/>
</dbReference>
<feature type="domain" description="2Fe-2S ferredoxin-type" evidence="9">
    <location>
        <begin position="275"/>
        <end position="359"/>
    </location>
</feature>
<reference evidence="12" key="1">
    <citation type="journal article" date="2019" name="Int. J. Syst. Evol. Microbiol.">
        <title>The Global Catalogue of Microorganisms (GCM) 10K type strain sequencing project: providing services to taxonomists for standard genome sequencing and annotation.</title>
        <authorList>
            <consortium name="The Broad Institute Genomics Platform"/>
            <consortium name="The Broad Institute Genome Sequencing Center for Infectious Disease"/>
            <person name="Wu L."/>
            <person name="Ma J."/>
        </authorList>
    </citation>
    <scope>NUCLEOTIDE SEQUENCE [LARGE SCALE GENOMIC DNA]</scope>
    <source>
        <strain evidence="12">CGMCC 4.7371</strain>
    </source>
</reference>
<dbReference type="InterPro" id="IPR050415">
    <property type="entry name" value="MRET"/>
</dbReference>
<evidence type="ECO:0000256" key="8">
    <source>
        <dbReference type="ARBA" id="ARBA00023014"/>
    </source>
</evidence>
<keyword evidence="6" id="KW-0560">Oxidoreductase</keyword>
<keyword evidence="7" id="KW-0408">Iron</keyword>
<keyword evidence="5" id="KW-0274">FAD</keyword>
<dbReference type="EMBL" id="BMNI01000019">
    <property type="protein sequence ID" value="GGO94365.1"/>
    <property type="molecule type" value="Genomic_DNA"/>
</dbReference>
<dbReference type="CDD" id="cd06214">
    <property type="entry name" value="PA_degradation_oxidoreductase_like"/>
    <property type="match status" value="1"/>
</dbReference>
<keyword evidence="4" id="KW-0479">Metal-binding</keyword>
<keyword evidence="12" id="KW-1185">Reference proteome</keyword>
<dbReference type="PROSITE" id="PS51384">
    <property type="entry name" value="FAD_FR"/>
    <property type="match status" value="1"/>
</dbReference>
<dbReference type="PROSITE" id="PS51085">
    <property type="entry name" value="2FE2S_FER_2"/>
    <property type="match status" value="1"/>
</dbReference>
<gene>
    <name evidence="11" type="ORF">GCM10011584_35230</name>
</gene>
<evidence type="ECO:0000313" key="11">
    <source>
        <dbReference type="EMBL" id="GGO94365.1"/>
    </source>
</evidence>
<dbReference type="InterPro" id="IPR008333">
    <property type="entry name" value="Cbr1-like_FAD-bd_dom"/>
</dbReference>
<dbReference type="Pfam" id="PF00970">
    <property type="entry name" value="FAD_binding_6"/>
    <property type="match status" value="1"/>
</dbReference>
<evidence type="ECO:0000259" key="10">
    <source>
        <dbReference type="PROSITE" id="PS51384"/>
    </source>
</evidence>
<dbReference type="PANTHER" id="PTHR47354">
    <property type="entry name" value="NADH OXIDOREDUCTASE HCR"/>
    <property type="match status" value="1"/>
</dbReference>
<dbReference type="SUPFAM" id="SSF54292">
    <property type="entry name" value="2Fe-2S ferredoxin-like"/>
    <property type="match status" value="1"/>
</dbReference>
<evidence type="ECO:0000256" key="1">
    <source>
        <dbReference type="ARBA" id="ARBA00001974"/>
    </source>
</evidence>
<dbReference type="Gene3D" id="3.10.20.30">
    <property type="match status" value="1"/>
</dbReference>
<accession>A0ABQ2NDZ8</accession>
<dbReference type="SUPFAM" id="SSF63380">
    <property type="entry name" value="Riboflavin synthase domain-like"/>
    <property type="match status" value="1"/>
</dbReference>
<evidence type="ECO:0000256" key="6">
    <source>
        <dbReference type="ARBA" id="ARBA00023002"/>
    </source>
</evidence>
<keyword evidence="3" id="KW-0001">2Fe-2S</keyword>
<evidence type="ECO:0000256" key="3">
    <source>
        <dbReference type="ARBA" id="ARBA00022714"/>
    </source>
</evidence>
<evidence type="ECO:0000313" key="12">
    <source>
        <dbReference type="Proteomes" id="UP000655410"/>
    </source>
</evidence>
<sequence>MFGIDKIDQFVRVATKSLISKPVRASASSPAFDVLVAEVVRETADCVTLLLEPSSRIPAFRAGQYLKLATSVDGDVHTRAYSISGRESAGLQVTVKAVTNGSVSQHLCRDLQAGDTLTATGPHGTFVLPDDDAEPLAFLAVGSGITPILSMISTALEENPDRGIRLVYGNRGPDDIIFGALLAGLEVDHPGFSVVHVLTKPKRGWQGERGRLTGERAARFLAPRAATHVYLCGPEELVDATVRSLLDVGVQASRVHRERFTPRTREIADQVNGEHAVQWVRSGITDTQQAGESLLDAANRVDANVPFICEAGECGECKIRVLKGEVLHEADTCLSPTEVEAGLALACSSYAVTDLEVDA</sequence>
<dbReference type="PRINTS" id="PR00410">
    <property type="entry name" value="PHEHYDRXLASE"/>
</dbReference>
<comment type="cofactor">
    <cofactor evidence="1">
        <name>FAD</name>
        <dbReference type="ChEBI" id="CHEBI:57692"/>
    </cofactor>
</comment>
<dbReference type="InterPro" id="IPR001709">
    <property type="entry name" value="Flavoprot_Pyr_Nucl_cyt_Rdtase"/>
</dbReference>
<proteinExistence type="predicted"/>
<dbReference type="InterPro" id="IPR001041">
    <property type="entry name" value="2Fe-2S_ferredoxin-type"/>
</dbReference>
<dbReference type="RefSeq" id="WP_188785464.1">
    <property type="nucleotide sequence ID" value="NZ_BMNI01000019.1"/>
</dbReference>
<dbReference type="Pfam" id="PF00175">
    <property type="entry name" value="NAD_binding_1"/>
    <property type="match status" value="1"/>
</dbReference>
<feature type="domain" description="FAD-binding FR-type" evidence="10">
    <location>
        <begin position="29"/>
        <end position="129"/>
    </location>
</feature>
<dbReference type="InterPro" id="IPR012675">
    <property type="entry name" value="Beta-grasp_dom_sf"/>
</dbReference>
<dbReference type="Gene3D" id="2.40.30.10">
    <property type="entry name" value="Translation factors"/>
    <property type="match status" value="1"/>
</dbReference>
<dbReference type="InterPro" id="IPR017938">
    <property type="entry name" value="Riboflavin_synthase-like_b-brl"/>
</dbReference>
<evidence type="ECO:0000256" key="2">
    <source>
        <dbReference type="ARBA" id="ARBA00022630"/>
    </source>
</evidence>
<keyword evidence="8" id="KW-0411">Iron-sulfur</keyword>
<dbReference type="InterPro" id="IPR017927">
    <property type="entry name" value="FAD-bd_FR_type"/>
</dbReference>
<dbReference type="Proteomes" id="UP000655410">
    <property type="component" value="Unassembled WGS sequence"/>
</dbReference>
<evidence type="ECO:0000259" key="9">
    <source>
        <dbReference type="PROSITE" id="PS51085"/>
    </source>
</evidence>
<evidence type="ECO:0000256" key="5">
    <source>
        <dbReference type="ARBA" id="ARBA00022827"/>
    </source>
</evidence>
<dbReference type="InterPro" id="IPR039261">
    <property type="entry name" value="FNR_nucleotide-bd"/>
</dbReference>
<dbReference type="InterPro" id="IPR036010">
    <property type="entry name" value="2Fe-2S_ferredoxin-like_sf"/>
</dbReference>